<evidence type="ECO:0000256" key="5">
    <source>
        <dbReference type="ARBA" id="ARBA00022989"/>
    </source>
</evidence>
<evidence type="ECO:0000259" key="8">
    <source>
        <dbReference type="PROSITE" id="PS50928"/>
    </source>
</evidence>
<feature type="transmembrane region" description="Helical" evidence="7">
    <location>
        <begin position="213"/>
        <end position="238"/>
    </location>
</feature>
<dbReference type="Pfam" id="PF00528">
    <property type="entry name" value="BPD_transp_1"/>
    <property type="match status" value="1"/>
</dbReference>
<evidence type="ECO:0000256" key="1">
    <source>
        <dbReference type="ARBA" id="ARBA00004651"/>
    </source>
</evidence>
<dbReference type="PANTHER" id="PTHR43386">
    <property type="entry name" value="OLIGOPEPTIDE TRANSPORT SYSTEM PERMEASE PROTEIN APPC"/>
    <property type="match status" value="1"/>
</dbReference>
<evidence type="ECO:0000313" key="10">
    <source>
        <dbReference type="Proteomes" id="UP001240447"/>
    </source>
</evidence>
<organism evidence="9 10">
    <name type="scientific">Nocardioides massiliensis</name>
    <dbReference type="NCBI Taxonomy" id="1325935"/>
    <lineage>
        <taxon>Bacteria</taxon>
        <taxon>Bacillati</taxon>
        <taxon>Actinomycetota</taxon>
        <taxon>Actinomycetes</taxon>
        <taxon>Propionibacteriales</taxon>
        <taxon>Nocardioidaceae</taxon>
        <taxon>Nocardioides</taxon>
    </lineage>
</organism>
<feature type="transmembrane region" description="Helical" evidence="7">
    <location>
        <begin position="94"/>
        <end position="120"/>
    </location>
</feature>
<feature type="domain" description="ABC transmembrane type-1" evidence="8">
    <location>
        <begin position="92"/>
        <end position="281"/>
    </location>
</feature>
<dbReference type="RefSeq" id="WP_068122732.1">
    <property type="nucleotide sequence ID" value="NZ_CCXJ01000606.1"/>
</dbReference>
<dbReference type="InterPro" id="IPR000515">
    <property type="entry name" value="MetI-like"/>
</dbReference>
<feature type="transmembrane region" description="Helical" evidence="7">
    <location>
        <begin position="30"/>
        <end position="55"/>
    </location>
</feature>
<dbReference type="Pfam" id="PF12911">
    <property type="entry name" value="OppC_N"/>
    <property type="match status" value="1"/>
</dbReference>
<evidence type="ECO:0000256" key="3">
    <source>
        <dbReference type="ARBA" id="ARBA00022475"/>
    </source>
</evidence>
<evidence type="ECO:0000256" key="6">
    <source>
        <dbReference type="ARBA" id="ARBA00023136"/>
    </source>
</evidence>
<proteinExistence type="inferred from homology"/>
<keyword evidence="5 7" id="KW-1133">Transmembrane helix</keyword>
<keyword evidence="10" id="KW-1185">Reference proteome</keyword>
<evidence type="ECO:0000256" key="7">
    <source>
        <dbReference type="RuleBase" id="RU363032"/>
    </source>
</evidence>
<gene>
    <name evidence="9" type="ORF">J2S59_000586</name>
</gene>
<evidence type="ECO:0000313" key="9">
    <source>
        <dbReference type="EMBL" id="MDP9820777.1"/>
    </source>
</evidence>
<evidence type="ECO:0000256" key="2">
    <source>
        <dbReference type="ARBA" id="ARBA00022448"/>
    </source>
</evidence>
<keyword evidence="3" id="KW-1003">Cell membrane</keyword>
<keyword evidence="2 7" id="KW-0813">Transport</keyword>
<name>A0ABT9NK36_9ACTN</name>
<protein>
    <submittedName>
        <fullName evidence="9">Peptide/nickel transport system permease protein</fullName>
    </submittedName>
</protein>
<comment type="similarity">
    <text evidence="7">Belongs to the binding-protein-dependent transport system permease family.</text>
</comment>
<dbReference type="Proteomes" id="UP001240447">
    <property type="component" value="Unassembled WGS sequence"/>
</dbReference>
<sequence length="299" mass="31895">MSIANRQSVSAAEPVTYERPSTWRRLRRDWWSMVALTVLMALALVSILAPWVAPYDPAQQDLLRRLEGPSGSHWLGTDEFGRDQLSRLIYGSRLSILASLEAVGVAMALGIPLGLIGGYVRGRVDAVLSWFNDGMMAVPTLVLALTIVAALGPGLSNAMIAVGLTLAPRFYRVARASTAEVRESPFIEASRSIGCGTQRIMWHHVLPNAASPIIVQVSVMLGMAILAEASISFLGIGARPPDASWGTLIQTGSRFMTTAPTLLIAPGVAMLVTVLALQTLGDGLRDALGVRRNTGKAGK</sequence>
<feature type="transmembrane region" description="Helical" evidence="7">
    <location>
        <begin position="140"/>
        <end position="167"/>
    </location>
</feature>
<comment type="caution">
    <text evidence="9">The sequence shown here is derived from an EMBL/GenBank/DDBJ whole genome shotgun (WGS) entry which is preliminary data.</text>
</comment>
<keyword evidence="4 7" id="KW-0812">Transmembrane</keyword>
<dbReference type="InterPro" id="IPR050366">
    <property type="entry name" value="BP-dependent_transpt_permease"/>
</dbReference>
<dbReference type="SUPFAM" id="SSF161098">
    <property type="entry name" value="MetI-like"/>
    <property type="match status" value="1"/>
</dbReference>
<accession>A0ABT9NK36</accession>
<reference evidence="9 10" key="1">
    <citation type="submission" date="2023-07" db="EMBL/GenBank/DDBJ databases">
        <title>Sequencing the genomes of 1000 actinobacteria strains.</title>
        <authorList>
            <person name="Klenk H.-P."/>
        </authorList>
    </citation>
    <scope>NUCLEOTIDE SEQUENCE [LARGE SCALE GENOMIC DNA]</scope>
    <source>
        <strain evidence="9 10">GD13</strain>
    </source>
</reference>
<dbReference type="PANTHER" id="PTHR43386:SF25">
    <property type="entry name" value="PEPTIDE ABC TRANSPORTER PERMEASE PROTEIN"/>
    <property type="match status" value="1"/>
</dbReference>
<dbReference type="Gene3D" id="1.10.3720.10">
    <property type="entry name" value="MetI-like"/>
    <property type="match status" value="1"/>
</dbReference>
<dbReference type="InterPro" id="IPR035906">
    <property type="entry name" value="MetI-like_sf"/>
</dbReference>
<feature type="transmembrane region" description="Helical" evidence="7">
    <location>
        <begin position="258"/>
        <end position="277"/>
    </location>
</feature>
<dbReference type="PROSITE" id="PS50928">
    <property type="entry name" value="ABC_TM1"/>
    <property type="match status" value="1"/>
</dbReference>
<dbReference type="CDD" id="cd06261">
    <property type="entry name" value="TM_PBP2"/>
    <property type="match status" value="1"/>
</dbReference>
<dbReference type="InterPro" id="IPR025966">
    <property type="entry name" value="OppC_N"/>
</dbReference>
<evidence type="ECO:0000256" key="4">
    <source>
        <dbReference type="ARBA" id="ARBA00022692"/>
    </source>
</evidence>
<dbReference type="EMBL" id="JAUSQM010000001">
    <property type="protein sequence ID" value="MDP9820777.1"/>
    <property type="molecule type" value="Genomic_DNA"/>
</dbReference>
<comment type="subcellular location">
    <subcellularLocation>
        <location evidence="1 7">Cell membrane</location>
        <topology evidence="1 7">Multi-pass membrane protein</topology>
    </subcellularLocation>
</comment>
<keyword evidence="6 7" id="KW-0472">Membrane</keyword>